<dbReference type="SMART" id="SM00471">
    <property type="entry name" value="HDc"/>
    <property type="match status" value="1"/>
</dbReference>
<feature type="domain" description="HD-GYP" evidence="3">
    <location>
        <begin position="149"/>
        <end position="344"/>
    </location>
</feature>
<dbReference type="CDD" id="cd19920">
    <property type="entry name" value="REC_PA4781-like"/>
    <property type="match status" value="1"/>
</dbReference>
<dbReference type="NCBIfam" id="TIGR00277">
    <property type="entry name" value="HDIG"/>
    <property type="match status" value="1"/>
</dbReference>
<dbReference type="SUPFAM" id="SSF52172">
    <property type="entry name" value="CheY-like"/>
    <property type="match status" value="1"/>
</dbReference>
<dbReference type="InterPro" id="IPR052020">
    <property type="entry name" value="Cyclic_di-GMP/3'3'-cGAMP_PDE"/>
</dbReference>
<dbReference type="InterPro" id="IPR003607">
    <property type="entry name" value="HD/PDEase_dom"/>
</dbReference>
<sequence length="365" mass="40344">MTQERPLVLIVDDNPTNIDLLVATLKSDYRLGIAKRGQQALEYAGKFHPNLILLDIMMPEMDGYQVCTLLKQDPATATIPIIFITAMQDTASKTKGFEHGAVDYITKPFHTAEVLARVRTHVELEQMRSQLLSHNALLEQKVKHQTAELQEMLNGSIISMARMVEIRDPYTAGHQQRVAQLACAIASKLGLSDHVIEGIRIAGLLHDVGKIRIPVSILSRAGSLLDAELEVIKIHSQVGFEILKNIPFPWPVAQAVFQHHERLDGSGYPLGLRGGDLLLESKILTVADVTEAKSSFRPYRPALGLQAAIDELKDYRGVYYDADTVDACLELLTKENFTFAEIEDSQGKPILCVASSDTIDSSLPL</sequence>
<dbReference type="SUPFAM" id="SSF109604">
    <property type="entry name" value="HD-domain/PDEase-like"/>
    <property type="match status" value="1"/>
</dbReference>
<name>A0ABM7W9P7_9BACT</name>
<dbReference type="PROSITE" id="PS50110">
    <property type="entry name" value="RESPONSE_REGULATORY"/>
    <property type="match status" value="1"/>
</dbReference>
<evidence type="ECO:0000313" key="5">
    <source>
        <dbReference type="Proteomes" id="UP000830055"/>
    </source>
</evidence>
<protein>
    <submittedName>
        <fullName evidence="4">Two-component system response regulator</fullName>
    </submittedName>
</protein>
<dbReference type="Gene3D" id="3.40.50.2300">
    <property type="match status" value="1"/>
</dbReference>
<dbReference type="InterPro" id="IPR037522">
    <property type="entry name" value="HD_GYP_dom"/>
</dbReference>
<evidence type="ECO:0000259" key="2">
    <source>
        <dbReference type="PROSITE" id="PS50110"/>
    </source>
</evidence>
<dbReference type="Pfam" id="PF13487">
    <property type="entry name" value="HD_5"/>
    <property type="match status" value="1"/>
</dbReference>
<dbReference type="PROSITE" id="PS51832">
    <property type="entry name" value="HD_GYP"/>
    <property type="match status" value="1"/>
</dbReference>
<dbReference type="Gene3D" id="1.10.3210.10">
    <property type="entry name" value="Hypothetical protein af1432"/>
    <property type="match status" value="1"/>
</dbReference>
<feature type="modified residue" description="4-aspartylphosphate" evidence="1">
    <location>
        <position position="55"/>
    </location>
</feature>
<dbReference type="Pfam" id="PF00072">
    <property type="entry name" value="Response_reg"/>
    <property type="match status" value="1"/>
</dbReference>
<dbReference type="RefSeq" id="WP_284151128.1">
    <property type="nucleotide sequence ID" value="NZ_AP025516.1"/>
</dbReference>
<evidence type="ECO:0000313" key="4">
    <source>
        <dbReference type="EMBL" id="BDD87714.1"/>
    </source>
</evidence>
<dbReference type="SMART" id="SM00448">
    <property type="entry name" value="REC"/>
    <property type="match status" value="1"/>
</dbReference>
<organism evidence="4 5">
    <name type="scientific">Desulfofustis limnaeus</name>
    <dbReference type="NCBI Taxonomy" id="2740163"/>
    <lineage>
        <taxon>Bacteria</taxon>
        <taxon>Pseudomonadati</taxon>
        <taxon>Thermodesulfobacteriota</taxon>
        <taxon>Desulfobulbia</taxon>
        <taxon>Desulfobulbales</taxon>
        <taxon>Desulfocapsaceae</taxon>
        <taxon>Desulfofustis</taxon>
    </lineage>
</organism>
<dbReference type="InterPro" id="IPR001789">
    <property type="entry name" value="Sig_transdc_resp-reg_receiver"/>
</dbReference>
<keyword evidence="5" id="KW-1185">Reference proteome</keyword>
<proteinExistence type="predicted"/>
<gene>
    <name evidence="4" type="ORF">DPPLL_20790</name>
</gene>
<feature type="domain" description="Response regulatory" evidence="2">
    <location>
        <begin position="7"/>
        <end position="122"/>
    </location>
</feature>
<keyword evidence="1" id="KW-0597">Phosphoprotein</keyword>
<dbReference type="CDD" id="cd00077">
    <property type="entry name" value="HDc"/>
    <property type="match status" value="1"/>
</dbReference>
<evidence type="ECO:0000256" key="1">
    <source>
        <dbReference type="PROSITE-ProRule" id="PRU00169"/>
    </source>
</evidence>
<reference evidence="4 5" key="1">
    <citation type="submission" date="2022-01" db="EMBL/GenBank/DDBJ databases">
        <title>Desulfofustis limnae sp. nov., a novel mesophilic sulfate-reducing bacterium isolated from marsh soil.</title>
        <authorList>
            <person name="Watanabe M."/>
            <person name="Takahashi A."/>
            <person name="Kojima H."/>
            <person name="Fukui M."/>
        </authorList>
    </citation>
    <scope>NUCLEOTIDE SEQUENCE [LARGE SCALE GENOMIC DNA]</scope>
    <source>
        <strain evidence="4 5">PPLL</strain>
    </source>
</reference>
<dbReference type="InterPro" id="IPR006675">
    <property type="entry name" value="HDIG_dom"/>
</dbReference>
<dbReference type="Proteomes" id="UP000830055">
    <property type="component" value="Chromosome"/>
</dbReference>
<dbReference type="InterPro" id="IPR011006">
    <property type="entry name" value="CheY-like_superfamily"/>
</dbReference>
<dbReference type="PANTHER" id="PTHR45228">
    <property type="entry name" value="CYCLIC DI-GMP PHOSPHODIESTERASE TM_0186-RELATED"/>
    <property type="match status" value="1"/>
</dbReference>
<dbReference type="EMBL" id="AP025516">
    <property type="protein sequence ID" value="BDD87714.1"/>
    <property type="molecule type" value="Genomic_DNA"/>
</dbReference>
<evidence type="ECO:0000259" key="3">
    <source>
        <dbReference type="PROSITE" id="PS51832"/>
    </source>
</evidence>
<dbReference type="PANTHER" id="PTHR45228:SF1">
    <property type="entry name" value="CYCLIC DI-GMP PHOSPHODIESTERASE TM_0186"/>
    <property type="match status" value="1"/>
</dbReference>
<accession>A0ABM7W9P7</accession>